<keyword evidence="7" id="KW-1185">Reference proteome</keyword>
<dbReference type="InterPro" id="IPR019787">
    <property type="entry name" value="Znf_PHD-finger"/>
</dbReference>
<protein>
    <recommendedName>
        <fullName evidence="5">PHD-type domain-containing protein</fullName>
    </recommendedName>
</protein>
<evidence type="ECO:0000256" key="3">
    <source>
        <dbReference type="ARBA" id="ARBA00022833"/>
    </source>
</evidence>
<sequence>MPGTSCNICYNALSPAKTVSCRSCSKGFHPTCTELKSLTNFNKMKQENKPWTCSDCQSKNLTVRKKNDISNISSNTDSYSNLVSSINNIKSTLDDIICKLNMLTKSNSELEKSVNYCSDKVDSFDSTLNKLSNSISEQGNRISKTESRCLNLELEMEKLHSHINFLEQDKLVNNIEITGIPMTDNENTFEIIKTISNKLNIEFDDKKVIKAYRMPLNKNKINCPSIIVNFDNTSTKLELIKAIKLRAINQNGLLANEIHTSFAKNNVYINDQLTKDNKHLFWLARLVSKNYNYRFSWANHSGVFIKRDEGSRFIKIISINQLKKLDTEKSVTQLW</sequence>
<dbReference type="EMBL" id="CARXXK010000005">
    <property type="protein sequence ID" value="CAI6367610.1"/>
    <property type="molecule type" value="Genomic_DNA"/>
</dbReference>
<reference evidence="6 7" key="1">
    <citation type="submission" date="2023-01" db="EMBL/GenBank/DDBJ databases">
        <authorList>
            <person name="Whitehead M."/>
        </authorList>
    </citation>
    <scope>NUCLEOTIDE SEQUENCE [LARGE SCALE GENOMIC DNA]</scope>
</reference>
<dbReference type="GO" id="GO:0008270">
    <property type="term" value="F:zinc ion binding"/>
    <property type="evidence" value="ECO:0007669"/>
    <property type="project" value="UniProtKB-KW"/>
</dbReference>
<dbReference type="Proteomes" id="UP001160148">
    <property type="component" value="Unassembled WGS sequence"/>
</dbReference>
<comment type="caution">
    <text evidence="6">The sequence shown here is derived from an EMBL/GenBank/DDBJ whole genome shotgun (WGS) entry which is preliminary data.</text>
</comment>
<dbReference type="InterPro" id="IPR013083">
    <property type="entry name" value="Znf_RING/FYVE/PHD"/>
</dbReference>
<evidence type="ECO:0000256" key="4">
    <source>
        <dbReference type="PROSITE-ProRule" id="PRU00146"/>
    </source>
</evidence>
<keyword evidence="1" id="KW-0479">Metal-binding</keyword>
<dbReference type="SUPFAM" id="SSF57903">
    <property type="entry name" value="FYVE/PHD zinc finger"/>
    <property type="match status" value="1"/>
</dbReference>
<dbReference type="InterPro" id="IPR057251">
    <property type="entry name" value="FP_C"/>
</dbReference>
<evidence type="ECO:0000256" key="1">
    <source>
        <dbReference type="ARBA" id="ARBA00022723"/>
    </source>
</evidence>
<dbReference type="PROSITE" id="PS50016">
    <property type="entry name" value="ZF_PHD_2"/>
    <property type="match status" value="1"/>
</dbReference>
<dbReference type="SMART" id="SM00249">
    <property type="entry name" value="PHD"/>
    <property type="match status" value="1"/>
</dbReference>
<organism evidence="6 7">
    <name type="scientific">Macrosiphum euphorbiae</name>
    <name type="common">potato aphid</name>
    <dbReference type="NCBI Taxonomy" id="13131"/>
    <lineage>
        <taxon>Eukaryota</taxon>
        <taxon>Metazoa</taxon>
        <taxon>Ecdysozoa</taxon>
        <taxon>Arthropoda</taxon>
        <taxon>Hexapoda</taxon>
        <taxon>Insecta</taxon>
        <taxon>Pterygota</taxon>
        <taxon>Neoptera</taxon>
        <taxon>Paraneoptera</taxon>
        <taxon>Hemiptera</taxon>
        <taxon>Sternorrhyncha</taxon>
        <taxon>Aphidomorpha</taxon>
        <taxon>Aphidoidea</taxon>
        <taxon>Aphididae</taxon>
        <taxon>Macrosiphini</taxon>
        <taxon>Macrosiphum</taxon>
    </lineage>
</organism>
<evidence type="ECO:0000256" key="2">
    <source>
        <dbReference type="ARBA" id="ARBA00022771"/>
    </source>
</evidence>
<dbReference type="InterPro" id="IPR019786">
    <property type="entry name" value="Zinc_finger_PHD-type_CS"/>
</dbReference>
<proteinExistence type="predicted"/>
<dbReference type="Gene3D" id="3.30.40.10">
    <property type="entry name" value="Zinc/RING finger domain, C3HC4 (zinc finger)"/>
    <property type="match status" value="1"/>
</dbReference>
<evidence type="ECO:0000259" key="5">
    <source>
        <dbReference type="PROSITE" id="PS50016"/>
    </source>
</evidence>
<dbReference type="Pfam" id="PF00628">
    <property type="entry name" value="PHD"/>
    <property type="match status" value="1"/>
</dbReference>
<keyword evidence="3" id="KW-0862">Zinc</keyword>
<name>A0AAV0XGQ2_9HEMI</name>
<dbReference type="InterPro" id="IPR001965">
    <property type="entry name" value="Znf_PHD"/>
</dbReference>
<evidence type="ECO:0000313" key="7">
    <source>
        <dbReference type="Proteomes" id="UP001160148"/>
    </source>
</evidence>
<gene>
    <name evidence="6" type="ORF">MEUPH1_LOCUS22069</name>
</gene>
<dbReference type="Pfam" id="PF25298">
    <property type="entry name" value="Baculo_FP_2nd"/>
    <property type="match status" value="1"/>
</dbReference>
<feature type="domain" description="PHD-type" evidence="5">
    <location>
        <begin position="3"/>
        <end position="59"/>
    </location>
</feature>
<evidence type="ECO:0000313" key="6">
    <source>
        <dbReference type="EMBL" id="CAI6367610.1"/>
    </source>
</evidence>
<dbReference type="AlphaFoldDB" id="A0AAV0XGQ2"/>
<dbReference type="InterPro" id="IPR011011">
    <property type="entry name" value="Znf_FYVE_PHD"/>
</dbReference>
<keyword evidence="2 4" id="KW-0863">Zinc-finger</keyword>
<dbReference type="PROSITE" id="PS01359">
    <property type="entry name" value="ZF_PHD_1"/>
    <property type="match status" value="1"/>
</dbReference>
<accession>A0AAV0XGQ2</accession>
<dbReference type="CDD" id="cd15489">
    <property type="entry name" value="PHD_SF"/>
    <property type="match status" value="1"/>
</dbReference>